<reference evidence="2" key="1">
    <citation type="journal article" date="2016" name="Nat. Genet.">
        <title>A high-quality carrot genome assembly provides new insights into carotenoid accumulation and asterid genome evolution.</title>
        <authorList>
            <person name="Iorizzo M."/>
            <person name="Ellison S."/>
            <person name="Senalik D."/>
            <person name="Zeng P."/>
            <person name="Satapoomin P."/>
            <person name="Huang J."/>
            <person name="Bowman M."/>
            <person name="Iovene M."/>
            <person name="Sanseverino W."/>
            <person name="Cavagnaro P."/>
            <person name="Yildiz M."/>
            <person name="Macko-Podgorni A."/>
            <person name="Moranska E."/>
            <person name="Grzebelus E."/>
            <person name="Grzebelus D."/>
            <person name="Ashrafi H."/>
            <person name="Zheng Z."/>
            <person name="Cheng S."/>
            <person name="Spooner D."/>
            <person name="Van Deynze A."/>
            <person name="Simon P."/>
        </authorList>
    </citation>
    <scope>NUCLEOTIDE SEQUENCE [LARGE SCALE GENOMIC DNA]</scope>
    <source>
        <tissue evidence="2">Leaf</tissue>
    </source>
</reference>
<dbReference type="InterPro" id="IPR003871">
    <property type="entry name" value="RFA1B/D_OB_1st"/>
</dbReference>
<dbReference type="SUPFAM" id="SSF50249">
    <property type="entry name" value="Nucleic acid-binding proteins"/>
    <property type="match status" value="2"/>
</dbReference>
<name>A0A161ZNE1_DAUCS</name>
<dbReference type="PANTHER" id="PTHR47165">
    <property type="entry name" value="OS03G0429900 PROTEIN"/>
    <property type="match status" value="1"/>
</dbReference>
<feature type="domain" description="Replication protein A 70 kDa DNA-binding subunit B/D first OB fold" evidence="1">
    <location>
        <begin position="2"/>
        <end position="107"/>
    </location>
</feature>
<proteinExistence type="predicted"/>
<dbReference type="STRING" id="79200.A0A161ZNE1"/>
<evidence type="ECO:0000259" key="1">
    <source>
        <dbReference type="Pfam" id="PF02721"/>
    </source>
</evidence>
<dbReference type="InterPro" id="IPR012340">
    <property type="entry name" value="NA-bd_OB-fold"/>
</dbReference>
<dbReference type="AlphaFoldDB" id="A0A161ZNE1"/>
<dbReference type="Pfam" id="PF02721">
    <property type="entry name" value="DUF223"/>
    <property type="match status" value="1"/>
</dbReference>
<gene>
    <name evidence="2" type="ORF">DCAR_024921</name>
</gene>
<accession>A0A161ZNE1</accession>
<dbReference type="PANTHER" id="PTHR47165:SF4">
    <property type="entry name" value="OS03G0429900 PROTEIN"/>
    <property type="match status" value="1"/>
</dbReference>
<dbReference type="Gene3D" id="2.40.50.140">
    <property type="entry name" value="Nucleic acid-binding proteins"/>
    <property type="match status" value="2"/>
</dbReference>
<dbReference type="EMBL" id="LNRQ01000007">
    <property type="protein sequence ID" value="KZM87820.1"/>
    <property type="molecule type" value="Genomic_DNA"/>
</dbReference>
<comment type="caution">
    <text evidence="2">The sequence shown here is derived from an EMBL/GenBank/DDBJ whole genome shotgun (WGS) entry which is preliminary data.</text>
</comment>
<sequence length="285" mass="31938">MFDQLSSLNTSRTNWRVKVRVTRMWPSGSKASNGNDGIKGYNLILLDDDNCHVHAYVYADNWKKLSGPIVEGGLYILSNFFTREALGSLKLVSSKIIINVSLATSVELIPEDDFMILFHKFEFVDLSELFSLANVIRAVEDFEKLSIIGTMFGDREIVKFRLTDGRHTHQVTVWGKLAVSTNSVFTEATEKPVIAILSSTKLKIFKNSVQISTLPSSRVYMNLDTDIVAAMRQRLYSDGYVAPERSLSTHTYSSTMATPIKTLSLKELSEKTSTEMLDVVEETSA</sequence>
<protein>
    <recommendedName>
        <fullName evidence="1">Replication protein A 70 kDa DNA-binding subunit B/D first OB fold domain-containing protein</fullName>
    </recommendedName>
</protein>
<organism evidence="2">
    <name type="scientific">Daucus carota subsp. sativus</name>
    <name type="common">Carrot</name>
    <dbReference type="NCBI Taxonomy" id="79200"/>
    <lineage>
        <taxon>Eukaryota</taxon>
        <taxon>Viridiplantae</taxon>
        <taxon>Streptophyta</taxon>
        <taxon>Embryophyta</taxon>
        <taxon>Tracheophyta</taxon>
        <taxon>Spermatophyta</taxon>
        <taxon>Magnoliopsida</taxon>
        <taxon>eudicotyledons</taxon>
        <taxon>Gunneridae</taxon>
        <taxon>Pentapetalae</taxon>
        <taxon>asterids</taxon>
        <taxon>campanulids</taxon>
        <taxon>Apiales</taxon>
        <taxon>Apiaceae</taxon>
        <taxon>Apioideae</taxon>
        <taxon>Scandiceae</taxon>
        <taxon>Daucinae</taxon>
        <taxon>Daucus</taxon>
        <taxon>Daucus sect. Daucus</taxon>
    </lineage>
</organism>
<dbReference type="Gramene" id="KZM87820">
    <property type="protein sequence ID" value="KZM87820"/>
    <property type="gene ID" value="DCAR_024921"/>
</dbReference>
<evidence type="ECO:0000313" key="2">
    <source>
        <dbReference type="EMBL" id="KZM87820.1"/>
    </source>
</evidence>